<dbReference type="InterPro" id="IPR050640">
    <property type="entry name" value="Bact_2-comp_sensor_kinase"/>
</dbReference>
<feature type="transmembrane region" description="Helical" evidence="1">
    <location>
        <begin position="142"/>
        <end position="162"/>
    </location>
</feature>
<organism evidence="3 4">
    <name type="scientific">Spirosoma endbachense</name>
    <dbReference type="NCBI Taxonomy" id="2666025"/>
    <lineage>
        <taxon>Bacteria</taxon>
        <taxon>Pseudomonadati</taxon>
        <taxon>Bacteroidota</taxon>
        <taxon>Cytophagia</taxon>
        <taxon>Cytophagales</taxon>
        <taxon>Cytophagaceae</taxon>
        <taxon>Spirosoma</taxon>
    </lineage>
</organism>
<dbReference type="AlphaFoldDB" id="A0A6P1VYR2"/>
<name>A0A6P1VYR2_9BACT</name>
<evidence type="ECO:0000313" key="3">
    <source>
        <dbReference type="EMBL" id="QHV96897.1"/>
    </source>
</evidence>
<keyword evidence="1" id="KW-0812">Transmembrane</keyword>
<feature type="transmembrane region" description="Helical" evidence="1">
    <location>
        <begin position="310"/>
        <end position="330"/>
    </location>
</feature>
<sequence>MLTRQSAFCTYIIKIGTFVIKICTNQHEAFLLFISTVNIVPMKPGFLARHQDFWLFIGLLLWLGIFHTLENASAMWSDYFVVLLVLAPVQVPTLVFAWNKERLSQLHSSRGYLTYWFICFGICLPTSTILCILVQPTQYHDLIVVSSLCSYTLEFLLAANAYYQKRGRQSKWIRKIDLDNALLISVTLISVTLAAMAVSSLNNPIYHTKEQLLIGFEFSIEKIIRHFGTFLSIALQFQFMYLCGYLFFYINSRFLVSKVLRQNGLVLYVLSVLATVALLYPIVAQLIASLPMNQLFGHIFPPNPFKLENAFAALAIMLISLPIVLALQWARQNSQIMALEKEKTQTELDLLKQQLNPHFFFNTLNNLYAMSLQQSKQTSESILQLSELMRYVIYKGQEPTVSIRDEVKYLDDYIQLQRIRLRKALDFQFKQVITDDRQTIAPLLLIVFVENAFKHGIESADNETVLHLDLRCDSRQLYFRCENSVESAIETKDGIGLSNLKRRLTLLYPGKHALKTTAQDHTFTAELQLDLA</sequence>
<dbReference type="Proteomes" id="UP000464577">
    <property type="component" value="Chromosome"/>
</dbReference>
<feature type="domain" description="Signal transduction histidine kinase internal region" evidence="2">
    <location>
        <begin position="347"/>
        <end position="424"/>
    </location>
</feature>
<feature type="transmembrane region" description="Helical" evidence="1">
    <location>
        <begin position="111"/>
        <end position="136"/>
    </location>
</feature>
<feature type="transmembrane region" description="Helical" evidence="1">
    <location>
        <begin position="223"/>
        <end position="244"/>
    </location>
</feature>
<feature type="transmembrane region" description="Helical" evidence="1">
    <location>
        <begin position="53"/>
        <end position="73"/>
    </location>
</feature>
<accession>A0A6P1VYR2</accession>
<reference evidence="3 4" key="1">
    <citation type="submission" date="2019-11" db="EMBL/GenBank/DDBJ databases">
        <title>Spirosoma endbachense sp. nov., isolated from a natural salt meadow.</title>
        <authorList>
            <person name="Rojas J."/>
            <person name="Ambika Manirajan B."/>
            <person name="Ratering S."/>
            <person name="Suarez C."/>
            <person name="Geissler-Plaum R."/>
            <person name="Schnell S."/>
        </authorList>
    </citation>
    <scope>NUCLEOTIDE SEQUENCE [LARGE SCALE GENOMIC DNA]</scope>
    <source>
        <strain evidence="3 4">I-24</strain>
    </source>
</reference>
<gene>
    <name evidence="3" type="ORF">GJR95_18630</name>
</gene>
<dbReference type="EMBL" id="CP045997">
    <property type="protein sequence ID" value="QHV96897.1"/>
    <property type="molecule type" value="Genomic_DNA"/>
</dbReference>
<dbReference type="GO" id="GO:0016020">
    <property type="term" value="C:membrane"/>
    <property type="evidence" value="ECO:0007669"/>
    <property type="project" value="InterPro"/>
</dbReference>
<dbReference type="PANTHER" id="PTHR34220:SF7">
    <property type="entry name" value="SENSOR HISTIDINE KINASE YPDA"/>
    <property type="match status" value="1"/>
</dbReference>
<evidence type="ECO:0000259" key="2">
    <source>
        <dbReference type="Pfam" id="PF06580"/>
    </source>
</evidence>
<evidence type="ECO:0000256" key="1">
    <source>
        <dbReference type="SAM" id="Phobius"/>
    </source>
</evidence>
<keyword evidence="1" id="KW-1133">Transmembrane helix</keyword>
<proteinExistence type="predicted"/>
<protein>
    <recommendedName>
        <fullName evidence="2">Signal transduction histidine kinase internal region domain-containing protein</fullName>
    </recommendedName>
</protein>
<feature type="transmembrane region" description="Helical" evidence="1">
    <location>
        <begin position="265"/>
        <end position="290"/>
    </location>
</feature>
<feature type="transmembrane region" description="Helical" evidence="1">
    <location>
        <begin position="79"/>
        <end position="99"/>
    </location>
</feature>
<keyword evidence="1" id="KW-0472">Membrane</keyword>
<dbReference type="KEGG" id="senf:GJR95_18630"/>
<keyword evidence="4" id="KW-1185">Reference proteome</keyword>
<evidence type="ECO:0000313" key="4">
    <source>
        <dbReference type="Proteomes" id="UP000464577"/>
    </source>
</evidence>
<dbReference type="Pfam" id="PF06580">
    <property type="entry name" value="His_kinase"/>
    <property type="match status" value="1"/>
</dbReference>
<dbReference type="InterPro" id="IPR010559">
    <property type="entry name" value="Sig_transdc_His_kin_internal"/>
</dbReference>
<feature type="transmembrane region" description="Helical" evidence="1">
    <location>
        <begin position="182"/>
        <end position="203"/>
    </location>
</feature>
<dbReference type="PANTHER" id="PTHR34220">
    <property type="entry name" value="SENSOR HISTIDINE KINASE YPDA"/>
    <property type="match status" value="1"/>
</dbReference>
<dbReference type="GO" id="GO:0000155">
    <property type="term" value="F:phosphorelay sensor kinase activity"/>
    <property type="evidence" value="ECO:0007669"/>
    <property type="project" value="InterPro"/>
</dbReference>